<accession>A0A8J8T5Z2</accession>
<sequence length="199" mass="22481">MKRVLFLKKHKQERHSLIAGGEQLRIQVSLIAALNFNAIQSHSSALITKLSMGIVIEQRYYSQSLVRLTTACYKKGIEAQGLSQKGSNYSMLKLKGVSMPSLNATPDNDEGLMYQLPKSLRIIFLVPMFFTLNVKYSVLFSFLVYNVKLLYLISHWGQVEQFQYTCTASQGAQVVSGMSVYYSGGQTRKLELERLLPLN</sequence>
<proteinExistence type="predicted"/>
<name>A0A8J8T5Z2_HALGN</name>
<keyword evidence="1" id="KW-0812">Transmembrane</keyword>
<organism evidence="2 3">
    <name type="scientific">Halteria grandinella</name>
    <dbReference type="NCBI Taxonomy" id="5974"/>
    <lineage>
        <taxon>Eukaryota</taxon>
        <taxon>Sar</taxon>
        <taxon>Alveolata</taxon>
        <taxon>Ciliophora</taxon>
        <taxon>Intramacronucleata</taxon>
        <taxon>Spirotrichea</taxon>
        <taxon>Stichotrichia</taxon>
        <taxon>Sporadotrichida</taxon>
        <taxon>Halteriidae</taxon>
        <taxon>Halteria</taxon>
    </lineage>
</organism>
<feature type="transmembrane region" description="Helical" evidence="1">
    <location>
        <begin position="122"/>
        <end position="145"/>
    </location>
</feature>
<keyword evidence="3" id="KW-1185">Reference proteome</keyword>
<reference evidence="2" key="1">
    <citation type="submission" date="2019-06" db="EMBL/GenBank/DDBJ databases">
        <authorList>
            <person name="Zheng W."/>
        </authorList>
    </citation>
    <scope>NUCLEOTIDE SEQUENCE</scope>
    <source>
        <strain evidence="2">QDHG01</strain>
    </source>
</reference>
<evidence type="ECO:0000313" key="2">
    <source>
        <dbReference type="EMBL" id="TNV82940.1"/>
    </source>
</evidence>
<keyword evidence="1" id="KW-0472">Membrane</keyword>
<keyword evidence="1" id="KW-1133">Transmembrane helix</keyword>
<comment type="caution">
    <text evidence="2">The sequence shown here is derived from an EMBL/GenBank/DDBJ whole genome shotgun (WGS) entry which is preliminary data.</text>
</comment>
<evidence type="ECO:0000256" key="1">
    <source>
        <dbReference type="SAM" id="Phobius"/>
    </source>
</evidence>
<gene>
    <name evidence="2" type="ORF">FGO68_gene8715</name>
</gene>
<protein>
    <submittedName>
        <fullName evidence="2">Uncharacterized protein</fullName>
    </submittedName>
</protein>
<dbReference type="EMBL" id="RRYP01004347">
    <property type="protein sequence ID" value="TNV82940.1"/>
    <property type="molecule type" value="Genomic_DNA"/>
</dbReference>
<evidence type="ECO:0000313" key="3">
    <source>
        <dbReference type="Proteomes" id="UP000785679"/>
    </source>
</evidence>
<dbReference type="AlphaFoldDB" id="A0A8J8T5Z2"/>
<dbReference type="Proteomes" id="UP000785679">
    <property type="component" value="Unassembled WGS sequence"/>
</dbReference>